<keyword evidence="2" id="KW-1185">Reference proteome</keyword>
<dbReference type="RefSeq" id="WP_261402729.1">
    <property type="nucleotide sequence ID" value="NZ_CP081869.1"/>
</dbReference>
<dbReference type="EMBL" id="CP081869">
    <property type="protein sequence ID" value="QZN99637.1"/>
    <property type="molecule type" value="Genomic_DNA"/>
</dbReference>
<protein>
    <submittedName>
        <fullName evidence="1">Uncharacterized protein</fullName>
    </submittedName>
</protein>
<evidence type="ECO:0000313" key="2">
    <source>
        <dbReference type="Proteomes" id="UP000825701"/>
    </source>
</evidence>
<sequence length="104" mass="10933">MSPVMLSAFAKCAAVMLGGGLVSEPADADRLRDAVLAVDLPEGLCAVVLAGDWWRVQVTGRGVSVASEWTGWEAAAAYVDRLGRDLEAGSHHPTLAIDGRQWAS</sequence>
<name>A0A9E6RAH4_9HYPH</name>
<organism evidence="1 2">
    <name type="scientific">Chenggangzhangella methanolivorans</name>
    <dbReference type="NCBI Taxonomy" id="1437009"/>
    <lineage>
        <taxon>Bacteria</taxon>
        <taxon>Pseudomonadati</taxon>
        <taxon>Pseudomonadota</taxon>
        <taxon>Alphaproteobacteria</taxon>
        <taxon>Hyphomicrobiales</taxon>
        <taxon>Methylopilaceae</taxon>
        <taxon>Chenggangzhangella</taxon>
    </lineage>
</organism>
<dbReference type="KEGG" id="cmet:K6K41_23555"/>
<proteinExistence type="predicted"/>
<dbReference type="Proteomes" id="UP000825701">
    <property type="component" value="Chromosome"/>
</dbReference>
<reference evidence="1" key="1">
    <citation type="submission" date="2021-08" db="EMBL/GenBank/DDBJ databases">
        <authorList>
            <person name="Zhang H."/>
            <person name="Xu M."/>
            <person name="Yu Z."/>
            <person name="Yang L."/>
            <person name="Cai Y."/>
        </authorList>
    </citation>
    <scope>NUCLEOTIDE SEQUENCE</scope>
    <source>
        <strain evidence="1">CHL1</strain>
    </source>
</reference>
<evidence type="ECO:0000313" key="1">
    <source>
        <dbReference type="EMBL" id="QZN99637.1"/>
    </source>
</evidence>
<accession>A0A9E6RAH4</accession>
<gene>
    <name evidence="1" type="ORF">K6K41_23555</name>
</gene>
<dbReference type="AlphaFoldDB" id="A0A9E6RAH4"/>